<evidence type="ECO:0000313" key="6">
    <source>
        <dbReference type="Proteomes" id="UP000886740"/>
    </source>
</evidence>
<accession>A0A9D1X743</accession>
<organism evidence="5 6">
    <name type="scientific">Candidatus Parabacteroides intestinipullorum</name>
    <dbReference type="NCBI Taxonomy" id="2838723"/>
    <lineage>
        <taxon>Bacteria</taxon>
        <taxon>Pseudomonadati</taxon>
        <taxon>Bacteroidota</taxon>
        <taxon>Bacteroidia</taxon>
        <taxon>Bacteroidales</taxon>
        <taxon>Tannerellaceae</taxon>
        <taxon>Parabacteroides</taxon>
    </lineage>
</organism>
<gene>
    <name evidence="5" type="ORF">H9977_01885</name>
</gene>
<dbReference type="Proteomes" id="UP000886740">
    <property type="component" value="Unassembled WGS sequence"/>
</dbReference>
<dbReference type="PROSITE" id="PS01124">
    <property type="entry name" value="HTH_ARAC_FAMILY_2"/>
    <property type="match status" value="1"/>
</dbReference>
<dbReference type="PANTHER" id="PTHR43280">
    <property type="entry name" value="ARAC-FAMILY TRANSCRIPTIONAL REGULATOR"/>
    <property type="match status" value="1"/>
</dbReference>
<reference evidence="5" key="1">
    <citation type="journal article" date="2021" name="PeerJ">
        <title>Extensive microbial diversity within the chicken gut microbiome revealed by metagenomics and culture.</title>
        <authorList>
            <person name="Gilroy R."/>
            <person name="Ravi A."/>
            <person name="Getino M."/>
            <person name="Pursley I."/>
            <person name="Horton D.L."/>
            <person name="Alikhan N.F."/>
            <person name="Baker D."/>
            <person name="Gharbi K."/>
            <person name="Hall N."/>
            <person name="Watson M."/>
            <person name="Adriaenssens E.M."/>
            <person name="Foster-Nyarko E."/>
            <person name="Jarju S."/>
            <person name="Secka A."/>
            <person name="Antonio M."/>
            <person name="Oren A."/>
            <person name="Chaudhuri R.R."/>
            <person name="La Ragione R."/>
            <person name="Hildebrand F."/>
            <person name="Pallen M.J."/>
        </authorList>
    </citation>
    <scope>NUCLEOTIDE SEQUENCE</scope>
    <source>
        <strain evidence="5">ChiGjej6B6-14162</strain>
    </source>
</reference>
<sequence length="159" mass="19362">MIRNFYAFFESQLSYKHPYPYQNKIIRSILQAFIYYITSLFNNKKDINKHDRHEEIFRQFILLIVKHYKDRKKLDFYAQHLCISSKYLCDIIKKTSGRTPREWIDHYTILEAKILLRTTDKTTEQISYELNFPNASFFCKFFKKNVGMTTKQYRALLTK</sequence>
<reference evidence="5" key="2">
    <citation type="submission" date="2021-04" db="EMBL/GenBank/DDBJ databases">
        <authorList>
            <person name="Gilroy R."/>
        </authorList>
    </citation>
    <scope>NUCLEOTIDE SEQUENCE</scope>
    <source>
        <strain evidence="5">ChiGjej6B6-14162</strain>
    </source>
</reference>
<protein>
    <submittedName>
        <fullName evidence="5">AraC family transcriptional regulator</fullName>
    </submittedName>
</protein>
<evidence type="ECO:0000313" key="5">
    <source>
        <dbReference type="EMBL" id="HIX73791.1"/>
    </source>
</evidence>
<name>A0A9D1X743_9BACT</name>
<keyword evidence="2" id="KW-0238">DNA-binding</keyword>
<dbReference type="PANTHER" id="PTHR43280:SF32">
    <property type="entry name" value="TRANSCRIPTIONAL REGULATORY PROTEIN"/>
    <property type="match status" value="1"/>
</dbReference>
<evidence type="ECO:0000256" key="1">
    <source>
        <dbReference type="ARBA" id="ARBA00023015"/>
    </source>
</evidence>
<dbReference type="AlphaFoldDB" id="A0A9D1X743"/>
<dbReference type="SUPFAM" id="SSF46689">
    <property type="entry name" value="Homeodomain-like"/>
    <property type="match status" value="1"/>
</dbReference>
<dbReference type="GO" id="GO:0003700">
    <property type="term" value="F:DNA-binding transcription factor activity"/>
    <property type="evidence" value="ECO:0007669"/>
    <property type="project" value="InterPro"/>
</dbReference>
<evidence type="ECO:0000256" key="3">
    <source>
        <dbReference type="ARBA" id="ARBA00023163"/>
    </source>
</evidence>
<feature type="domain" description="HTH araC/xylS-type" evidence="4">
    <location>
        <begin position="58"/>
        <end position="156"/>
    </location>
</feature>
<evidence type="ECO:0000259" key="4">
    <source>
        <dbReference type="PROSITE" id="PS01124"/>
    </source>
</evidence>
<evidence type="ECO:0000256" key="2">
    <source>
        <dbReference type="ARBA" id="ARBA00023125"/>
    </source>
</evidence>
<dbReference type="Gene3D" id="1.10.10.60">
    <property type="entry name" value="Homeodomain-like"/>
    <property type="match status" value="2"/>
</dbReference>
<dbReference type="InterPro" id="IPR018060">
    <property type="entry name" value="HTH_AraC"/>
</dbReference>
<dbReference type="EMBL" id="DXEL01000019">
    <property type="protein sequence ID" value="HIX73791.1"/>
    <property type="molecule type" value="Genomic_DNA"/>
</dbReference>
<dbReference type="Pfam" id="PF12833">
    <property type="entry name" value="HTH_18"/>
    <property type="match status" value="1"/>
</dbReference>
<keyword evidence="3" id="KW-0804">Transcription</keyword>
<proteinExistence type="predicted"/>
<comment type="caution">
    <text evidence="5">The sequence shown here is derived from an EMBL/GenBank/DDBJ whole genome shotgun (WGS) entry which is preliminary data.</text>
</comment>
<dbReference type="InterPro" id="IPR009057">
    <property type="entry name" value="Homeodomain-like_sf"/>
</dbReference>
<keyword evidence="1" id="KW-0805">Transcription regulation</keyword>
<dbReference type="SMART" id="SM00342">
    <property type="entry name" value="HTH_ARAC"/>
    <property type="match status" value="1"/>
</dbReference>
<dbReference type="GO" id="GO:0043565">
    <property type="term" value="F:sequence-specific DNA binding"/>
    <property type="evidence" value="ECO:0007669"/>
    <property type="project" value="InterPro"/>
</dbReference>